<comment type="subcellular location">
    <subcellularLocation>
        <location evidence="1">Membrane</location>
        <topology evidence="1">Multi-pass membrane protein</topology>
    </subcellularLocation>
</comment>
<evidence type="ECO:0000313" key="9">
    <source>
        <dbReference type="EMBL" id="TPX62598.1"/>
    </source>
</evidence>
<reference evidence="9 10" key="1">
    <citation type="journal article" date="2019" name="Sci. Rep.">
        <title>Comparative genomics of chytrid fungi reveal insights into the obligate biotrophic and pathogenic lifestyle of Synchytrium endobioticum.</title>
        <authorList>
            <person name="van de Vossenberg B.T.L.H."/>
            <person name="Warris S."/>
            <person name="Nguyen H.D.T."/>
            <person name="van Gent-Pelzer M.P.E."/>
            <person name="Joly D.L."/>
            <person name="van de Geest H.C."/>
            <person name="Bonants P.J.M."/>
            <person name="Smith D.S."/>
            <person name="Levesque C.A."/>
            <person name="van der Lee T.A.J."/>
        </authorList>
    </citation>
    <scope>NUCLEOTIDE SEQUENCE [LARGE SCALE GENOMIC DNA]</scope>
    <source>
        <strain evidence="9 10">CBS 809.83</strain>
    </source>
</reference>
<dbReference type="GO" id="GO:0006797">
    <property type="term" value="P:polyphosphate metabolic process"/>
    <property type="evidence" value="ECO:0007669"/>
    <property type="project" value="TreeGrafter"/>
</dbReference>
<evidence type="ECO:0000256" key="6">
    <source>
        <dbReference type="SAM" id="MobiDB-lite"/>
    </source>
</evidence>
<accession>A0A507EHC1</accession>
<protein>
    <recommendedName>
        <fullName evidence="8">SPX domain-containing protein</fullName>
    </recommendedName>
</protein>
<dbReference type="InterPro" id="IPR004680">
    <property type="entry name" value="Cit_transptr-like_dom"/>
</dbReference>
<evidence type="ECO:0000256" key="1">
    <source>
        <dbReference type="ARBA" id="ARBA00004141"/>
    </source>
</evidence>
<dbReference type="PANTHER" id="PTHR10283:SF92">
    <property type="entry name" value="LOW-AFFINITY PHOSPHATE TRANSPORTER PHO91"/>
    <property type="match status" value="1"/>
</dbReference>
<feature type="compositionally biased region" description="Polar residues" evidence="6">
    <location>
        <begin position="150"/>
        <end position="170"/>
    </location>
</feature>
<dbReference type="Pfam" id="PF03105">
    <property type="entry name" value="SPX"/>
    <property type="match status" value="2"/>
</dbReference>
<feature type="transmembrane region" description="Helical" evidence="7">
    <location>
        <begin position="442"/>
        <end position="464"/>
    </location>
</feature>
<keyword evidence="10" id="KW-1185">Reference proteome</keyword>
<keyword evidence="3 7" id="KW-0812">Transmembrane</keyword>
<evidence type="ECO:0000256" key="5">
    <source>
        <dbReference type="ARBA" id="ARBA00023136"/>
    </source>
</evidence>
<dbReference type="Proteomes" id="UP000318582">
    <property type="component" value="Unassembled WGS sequence"/>
</dbReference>
<dbReference type="CDD" id="cd01115">
    <property type="entry name" value="SLC13_permease"/>
    <property type="match status" value="1"/>
</dbReference>
<dbReference type="GO" id="GO:0005886">
    <property type="term" value="C:plasma membrane"/>
    <property type="evidence" value="ECO:0007669"/>
    <property type="project" value="TreeGrafter"/>
</dbReference>
<feature type="domain" description="SPX" evidence="8">
    <location>
        <begin position="1"/>
        <end position="248"/>
    </location>
</feature>
<feature type="transmembrane region" description="Helical" evidence="7">
    <location>
        <begin position="810"/>
        <end position="829"/>
    </location>
</feature>
<dbReference type="AlphaFoldDB" id="A0A507EHC1"/>
<gene>
    <name evidence="9" type="ORF">PhCBS80983_g00403</name>
</gene>
<feature type="transmembrane region" description="Helical" evidence="7">
    <location>
        <begin position="674"/>
        <end position="699"/>
    </location>
</feature>
<name>A0A507EHC1_9FUNG</name>
<feature type="transmembrane region" description="Helical" evidence="7">
    <location>
        <begin position="648"/>
        <end position="667"/>
    </location>
</feature>
<feature type="transmembrane region" description="Helical" evidence="7">
    <location>
        <begin position="623"/>
        <end position="642"/>
    </location>
</feature>
<dbReference type="Pfam" id="PF03600">
    <property type="entry name" value="CitMHS"/>
    <property type="match status" value="1"/>
</dbReference>
<dbReference type="PANTHER" id="PTHR10283">
    <property type="entry name" value="SOLUTE CARRIER FAMILY 13 MEMBER"/>
    <property type="match status" value="1"/>
</dbReference>
<evidence type="ECO:0000256" key="4">
    <source>
        <dbReference type="ARBA" id="ARBA00022989"/>
    </source>
</evidence>
<feature type="transmembrane region" description="Helical" evidence="7">
    <location>
        <begin position="571"/>
        <end position="594"/>
    </location>
</feature>
<evidence type="ECO:0000313" key="10">
    <source>
        <dbReference type="Proteomes" id="UP000318582"/>
    </source>
</evidence>
<evidence type="ECO:0000256" key="7">
    <source>
        <dbReference type="SAM" id="Phobius"/>
    </source>
</evidence>
<comment type="caution">
    <text evidence="9">The sequence shown here is derived from an EMBL/GenBank/DDBJ whole genome shotgun (WGS) entry which is preliminary data.</text>
</comment>
<evidence type="ECO:0000259" key="8">
    <source>
        <dbReference type="PROSITE" id="PS51382"/>
    </source>
</evidence>
<dbReference type="GO" id="GO:0005315">
    <property type="term" value="F:phosphate transmembrane transporter activity"/>
    <property type="evidence" value="ECO:0007669"/>
    <property type="project" value="TreeGrafter"/>
</dbReference>
<feature type="region of interest" description="Disordered" evidence="6">
    <location>
        <begin position="128"/>
        <end position="185"/>
    </location>
</feature>
<dbReference type="EMBL" id="QEAQ01000002">
    <property type="protein sequence ID" value="TPX62598.1"/>
    <property type="molecule type" value="Genomic_DNA"/>
</dbReference>
<dbReference type="PROSITE" id="PS51382">
    <property type="entry name" value="SPX"/>
    <property type="match status" value="1"/>
</dbReference>
<dbReference type="CDD" id="cd14478">
    <property type="entry name" value="SPX_PHO87_PHO90_like"/>
    <property type="match status" value="1"/>
</dbReference>
<evidence type="ECO:0000256" key="3">
    <source>
        <dbReference type="ARBA" id="ARBA00022692"/>
    </source>
</evidence>
<feature type="transmembrane region" description="Helical" evidence="7">
    <location>
        <begin position="383"/>
        <end position="414"/>
    </location>
</feature>
<dbReference type="InterPro" id="IPR004331">
    <property type="entry name" value="SPX_dom"/>
</dbReference>
<dbReference type="STRING" id="109895.A0A507EHC1"/>
<keyword evidence="5 7" id="KW-0472">Membrane</keyword>
<feature type="transmembrane region" description="Helical" evidence="7">
    <location>
        <begin position="528"/>
        <end position="551"/>
    </location>
</feature>
<sequence length="830" mass="90747">MKFSHSIQLNASPEWQANYLAYSQLKKILYAIERAMLGVEKLPASPRDIEADGDGDDETSPLIGEQQLLLSKLSPDDANAFFVRALDEQLDKISAFYARKEASIFGEVEAFISDVSKLESSQGVHLDLEIGNGQGGPASSSGVSVEEPTLPSQRSTNMSSGTWPRRQNSLPVARESQNRPGSGDFSTQLWASRGMKLNRHRFSRRATDLFILLSELKDYVELNYTGFSKIIKKYDKVTGSKLRRHYMATKVDLARPFRPNSKENINGMIDEVVHIYATIRTDGKVGIALTDLKGTLRERVIWERNTIWKDMIEQERRRETIGIRPPAASDVEKPDTTEISVFGRKLVLPAIPWDCVKIIVCIIAFLTLLISPTLEKVEQQNCLAILVFASLLWALEVLPLFITAIFVPFMIVVLRVQRTATVDKHGNATYTRMTAKDGAKKIFSDMFGPVIMLLLGGFSLASALSKHNIAKGLASFVLGKAGSKPQWVLLANMFVSTFASMWISNVAAPVLCFSLIQPILRNLPARSSYARCLIMGIAMAANVGGMASPISSPQNIIAIGTMDPPPSWPQFFAVSLPLVIVMDILIWCILLAIYRPSASAGSAPPELFGHSYFAEHPLDRKQWYIIAVSFLTIILWCAESALEDYVGDMGVIAIVPIVAFYGVGLLTKDDWNSMLWSVVMLAMGGIALGKAVDSSGLLLEITHSLTPHLEGMSPFKCLALFSGLVLVGTTFISHTVGALIILPIILKVGSSLPDPRANTLVMAAAFMCSGAMGLPVSSFPNMNAVSLEDPTGTPWVDVKDFLKVGLPCSVVAWAVVMTIGYPLMGLVGIQ</sequence>
<keyword evidence="4 7" id="KW-1133">Transmembrane helix</keyword>
<evidence type="ECO:0000256" key="2">
    <source>
        <dbReference type="ARBA" id="ARBA00022448"/>
    </source>
</evidence>
<feature type="transmembrane region" description="Helical" evidence="7">
    <location>
        <begin position="493"/>
        <end position="516"/>
    </location>
</feature>
<organism evidence="9 10">
    <name type="scientific">Powellomyces hirtus</name>
    <dbReference type="NCBI Taxonomy" id="109895"/>
    <lineage>
        <taxon>Eukaryota</taxon>
        <taxon>Fungi</taxon>
        <taxon>Fungi incertae sedis</taxon>
        <taxon>Chytridiomycota</taxon>
        <taxon>Chytridiomycota incertae sedis</taxon>
        <taxon>Chytridiomycetes</taxon>
        <taxon>Spizellomycetales</taxon>
        <taxon>Powellomycetaceae</taxon>
        <taxon>Powellomyces</taxon>
    </lineage>
</organism>
<proteinExistence type="predicted"/>
<feature type="transmembrane region" description="Helical" evidence="7">
    <location>
        <begin position="757"/>
        <end position="776"/>
    </location>
</feature>
<feature type="transmembrane region" description="Helical" evidence="7">
    <location>
        <begin position="719"/>
        <end position="745"/>
    </location>
</feature>
<keyword evidence="2" id="KW-0813">Transport</keyword>
<dbReference type="GO" id="GO:0006817">
    <property type="term" value="P:phosphate ion transport"/>
    <property type="evidence" value="ECO:0007669"/>
    <property type="project" value="TreeGrafter"/>
</dbReference>